<organism evidence="2">
    <name type="scientific">Noctiluca scintillans</name>
    <name type="common">Sea sparkle</name>
    <name type="synonym">Red tide dinoflagellate</name>
    <dbReference type="NCBI Taxonomy" id="2966"/>
    <lineage>
        <taxon>Eukaryota</taxon>
        <taxon>Sar</taxon>
        <taxon>Alveolata</taxon>
        <taxon>Dinophyceae</taxon>
        <taxon>Noctilucales</taxon>
        <taxon>Noctilucaceae</taxon>
        <taxon>Noctiluca</taxon>
    </lineage>
</organism>
<sequence>MGSLRSWSGSLLTLGIFFIVKRFTVGFAFPLFASTAVASVCIWFFVLRVPELGKLLPEAQVSWVPATVRASGDGTSPDIATDSAATDDGGQVEIAEAAGGHVDAATVSGGQIDTAEASGGQVDAARASGGQVDTAKADQVHSADSDLFAQHVEPGTTEENEPLGEGAVEGATRCNQITSDFSESDDEQGVTLDESHCDLEQARVLKGQGNEFFRSGQLHDAREAYSEALHLMPSEEKTDRAVLFANRAACFQKMERWDETVADCKSAVDLDPAYTKAYCRRSVAFEALGKWHDALEDLNKAIELDASIRSREYKRQAMLDKRSKEQFEKDKDEMVGKLKDLGNMVLGKFGMSVDNFKMEQDPATGSYSVKYQN</sequence>
<proteinExistence type="predicted"/>
<accession>A0A7S1AWI7</accession>
<dbReference type="SMART" id="SM00028">
    <property type="entry name" value="TPR"/>
    <property type="match status" value="3"/>
</dbReference>
<dbReference type="InterPro" id="IPR011990">
    <property type="entry name" value="TPR-like_helical_dom_sf"/>
</dbReference>
<dbReference type="PROSITE" id="PS50005">
    <property type="entry name" value="TPR"/>
    <property type="match status" value="2"/>
</dbReference>
<evidence type="ECO:0000256" key="1">
    <source>
        <dbReference type="PROSITE-ProRule" id="PRU00339"/>
    </source>
</evidence>
<gene>
    <name evidence="2" type="ORF">NSCI0253_LOCUS41329</name>
</gene>
<dbReference type="InterPro" id="IPR052769">
    <property type="entry name" value="TPR_domain_protein"/>
</dbReference>
<dbReference type="AlphaFoldDB" id="A0A7S1AWI7"/>
<protein>
    <submittedName>
        <fullName evidence="2">Uncharacterized protein</fullName>
    </submittedName>
</protein>
<keyword evidence="1" id="KW-0802">TPR repeat</keyword>
<dbReference type="PANTHER" id="PTHR46014:SF1">
    <property type="entry name" value="TETRATRICOPEPTIDE REPEAT PROTEIN 1"/>
    <property type="match status" value="1"/>
</dbReference>
<dbReference type="EMBL" id="HBFQ01058342">
    <property type="protein sequence ID" value="CAD8866974.1"/>
    <property type="molecule type" value="Transcribed_RNA"/>
</dbReference>
<feature type="repeat" description="TPR" evidence="1">
    <location>
        <begin position="275"/>
        <end position="308"/>
    </location>
</feature>
<reference evidence="2" key="1">
    <citation type="submission" date="2021-01" db="EMBL/GenBank/DDBJ databases">
        <authorList>
            <person name="Corre E."/>
            <person name="Pelletier E."/>
            <person name="Niang G."/>
            <person name="Scheremetjew M."/>
            <person name="Finn R."/>
            <person name="Kale V."/>
            <person name="Holt S."/>
            <person name="Cochrane G."/>
            <person name="Meng A."/>
            <person name="Brown T."/>
            <person name="Cohen L."/>
        </authorList>
    </citation>
    <scope>NUCLEOTIDE SEQUENCE</scope>
</reference>
<name>A0A7S1AWI7_NOCSC</name>
<dbReference type="InterPro" id="IPR019734">
    <property type="entry name" value="TPR_rpt"/>
</dbReference>
<dbReference type="SUPFAM" id="SSF48452">
    <property type="entry name" value="TPR-like"/>
    <property type="match status" value="1"/>
</dbReference>
<dbReference type="PANTHER" id="PTHR46014">
    <property type="entry name" value="TETRATRICOPEPTIDE REPEAT PROTEIN 1"/>
    <property type="match status" value="1"/>
</dbReference>
<evidence type="ECO:0000313" key="2">
    <source>
        <dbReference type="EMBL" id="CAD8866974.1"/>
    </source>
</evidence>
<dbReference type="Gene3D" id="1.25.40.10">
    <property type="entry name" value="Tetratricopeptide repeat domain"/>
    <property type="match status" value="1"/>
</dbReference>
<feature type="repeat" description="TPR" evidence="1">
    <location>
        <begin position="202"/>
        <end position="235"/>
    </location>
</feature>